<reference evidence="1 2" key="2">
    <citation type="submission" date="2018-11" db="EMBL/GenBank/DDBJ databases">
        <authorList>
            <consortium name="Pathogen Informatics"/>
        </authorList>
    </citation>
    <scope>NUCLEOTIDE SEQUENCE [LARGE SCALE GENOMIC DNA]</scope>
    <source>
        <strain evidence="1 2">MHpl1</strain>
    </source>
</reference>
<protein>
    <submittedName>
        <fullName evidence="1 3">Uncharacterized protein</fullName>
    </submittedName>
</protein>
<gene>
    <name evidence="1" type="ORF">HPLM_LOCUS18832</name>
</gene>
<evidence type="ECO:0000313" key="1">
    <source>
        <dbReference type="EMBL" id="VDO73492.1"/>
    </source>
</evidence>
<proteinExistence type="predicted"/>
<evidence type="ECO:0000313" key="2">
    <source>
        <dbReference type="Proteomes" id="UP000268014"/>
    </source>
</evidence>
<dbReference type="Proteomes" id="UP000268014">
    <property type="component" value="Unassembled WGS sequence"/>
</dbReference>
<name>A0A0N4X398_HAEPC</name>
<evidence type="ECO:0000313" key="3">
    <source>
        <dbReference type="WBParaSite" id="HPLM_0001884001-mRNA-1"/>
    </source>
</evidence>
<dbReference type="WBParaSite" id="HPLM_0001884001-mRNA-1">
    <property type="protein sequence ID" value="HPLM_0001884001-mRNA-1"/>
    <property type="gene ID" value="HPLM_0001884001"/>
</dbReference>
<dbReference type="AlphaFoldDB" id="A0A0N4X398"/>
<reference evidence="3" key="1">
    <citation type="submission" date="2017-02" db="UniProtKB">
        <authorList>
            <consortium name="WormBaseParasite"/>
        </authorList>
    </citation>
    <scope>IDENTIFICATION</scope>
</reference>
<accession>A0A0N4X398</accession>
<sequence>MRLEFLFVRYQIRILTSIPPLLIAKGTLSATTWDGWMEKEQLNSDEDPLVMDPNIIEAAVADQLQLLDGPRLTLMDLRAASVEEDRVNLASFQGSVF</sequence>
<organism evidence="3">
    <name type="scientific">Haemonchus placei</name>
    <name type="common">Barber's pole worm</name>
    <dbReference type="NCBI Taxonomy" id="6290"/>
    <lineage>
        <taxon>Eukaryota</taxon>
        <taxon>Metazoa</taxon>
        <taxon>Ecdysozoa</taxon>
        <taxon>Nematoda</taxon>
        <taxon>Chromadorea</taxon>
        <taxon>Rhabditida</taxon>
        <taxon>Rhabditina</taxon>
        <taxon>Rhabditomorpha</taxon>
        <taxon>Strongyloidea</taxon>
        <taxon>Trichostrongylidae</taxon>
        <taxon>Haemonchus</taxon>
    </lineage>
</organism>
<dbReference type="EMBL" id="UZAF01020856">
    <property type="protein sequence ID" value="VDO73492.1"/>
    <property type="molecule type" value="Genomic_DNA"/>
</dbReference>
<keyword evidence="2" id="KW-1185">Reference proteome</keyword>
<dbReference type="OMA" id="TWDGWME"/>